<keyword evidence="3" id="KW-1185">Reference proteome</keyword>
<feature type="signal peptide" evidence="1">
    <location>
        <begin position="1"/>
        <end position="21"/>
    </location>
</feature>
<dbReference type="Proteomes" id="UP000515861">
    <property type="component" value="Chromosome"/>
</dbReference>
<dbReference type="AlphaFoldDB" id="A0A7G9L285"/>
<feature type="chain" id="PRO_5028871060" evidence="1">
    <location>
        <begin position="22"/>
        <end position="166"/>
    </location>
</feature>
<dbReference type="RefSeq" id="WP_187479689.1">
    <property type="nucleotide sequence ID" value="NZ_CP060697.1"/>
</dbReference>
<name>A0A7G9L285_9SPHN</name>
<organism evidence="2 3">
    <name type="scientific">Sphingomonas sabuli</name>
    <dbReference type="NCBI Taxonomy" id="2764186"/>
    <lineage>
        <taxon>Bacteria</taxon>
        <taxon>Pseudomonadati</taxon>
        <taxon>Pseudomonadota</taxon>
        <taxon>Alphaproteobacteria</taxon>
        <taxon>Sphingomonadales</taxon>
        <taxon>Sphingomonadaceae</taxon>
        <taxon>Sphingomonas</taxon>
    </lineage>
</organism>
<reference evidence="2 3" key="1">
    <citation type="submission" date="2020-08" db="EMBL/GenBank/DDBJ databases">
        <title>Sphingomonas sp. sand1-3 16S ribosomal RNA gene Genome sequencing and assembly.</title>
        <authorList>
            <person name="Kang M."/>
        </authorList>
    </citation>
    <scope>NUCLEOTIDE SEQUENCE [LARGE SCALE GENOMIC DNA]</scope>
    <source>
        <strain evidence="3">sand1-3</strain>
    </source>
</reference>
<accession>A0A7G9L285</accession>
<keyword evidence="1" id="KW-0732">Signal</keyword>
<gene>
    <name evidence="2" type="ORF">H8M03_12205</name>
</gene>
<dbReference type="InterPro" id="IPR032710">
    <property type="entry name" value="NTF2-like_dom_sf"/>
</dbReference>
<protein>
    <submittedName>
        <fullName evidence="2">Nuclear transport factor 2 family protein</fullName>
    </submittedName>
</protein>
<dbReference type="SUPFAM" id="SSF54427">
    <property type="entry name" value="NTF2-like"/>
    <property type="match status" value="1"/>
</dbReference>
<dbReference type="KEGG" id="ssau:H8M03_12205"/>
<evidence type="ECO:0000313" key="3">
    <source>
        <dbReference type="Proteomes" id="UP000515861"/>
    </source>
</evidence>
<sequence length="166" mass="17854">MIGYAIALALAALPATPNPQADDKVAINTALNKVYGAISGPVGAPRDWDAMRAMFTPDARLYAAGKDGKLGGGTVQDYIDRSGKLLIESGFTETALVNRIEAYGDVAQVWSSYEGRFTADGKPKSVRGINSFQLHRQATGEWKVHSILWQSEHADLPLPPDMVAPK</sequence>
<dbReference type="EMBL" id="CP060697">
    <property type="protein sequence ID" value="QNM82734.1"/>
    <property type="molecule type" value="Genomic_DNA"/>
</dbReference>
<evidence type="ECO:0000313" key="2">
    <source>
        <dbReference type="EMBL" id="QNM82734.1"/>
    </source>
</evidence>
<proteinExistence type="predicted"/>
<evidence type="ECO:0000256" key="1">
    <source>
        <dbReference type="SAM" id="SignalP"/>
    </source>
</evidence>
<dbReference type="Gene3D" id="3.10.450.50">
    <property type="match status" value="1"/>
</dbReference>